<reference evidence="2" key="1">
    <citation type="submission" date="2016-02" db="EMBL/GenBank/DDBJ databases">
        <title>Paenibacillus sp. LPB0068, isolated from Crassostrea gigas.</title>
        <authorList>
            <person name="Shin S.-K."/>
            <person name="Yi H."/>
        </authorList>
    </citation>
    <scope>NUCLEOTIDE SEQUENCE [LARGE SCALE GENOMIC DNA]</scope>
    <source>
        <strain evidence="2">KCTC 23969</strain>
    </source>
</reference>
<evidence type="ECO:0000313" key="2">
    <source>
        <dbReference type="Proteomes" id="UP000092612"/>
    </source>
</evidence>
<dbReference type="AlphaFoldDB" id="A0A1B8TVN9"/>
<evidence type="ECO:0000313" key="1">
    <source>
        <dbReference type="EMBL" id="OBY63826.1"/>
    </source>
</evidence>
<organism evidence="1 2">
    <name type="scientific">Polaribacter reichenbachii</name>
    <dbReference type="NCBI Taxonomy" id="996801"/>
    <lineage>
        <taxon>Bacteria</taxon>
        <taxon>Pseudomonadati</taxon>
        <taxon>Bacteroidota</taxon>
        <taxon>Flavobacteriia</taxon>
        <taxon>Flavobacteriales</taxon>
        <taxon>Flavobacteriaceae</taxon>
    </lineage>
</organism>
<dbReference type="OrthoDB" id="1202275at2"/>
<protein>
    <submittedName>
        <fullName evidence="1">Uncharacterized protein</fullName>
    </submittedName>
</protein>
<dbReference type="EMBL" id="LSFL01000035">
    <property type="protein sequence ID" value="OBY63826.1"/>
    <property type="molecule type" value="Genomic_DNA"/>
</dbReference>
<sequence length="165" mass="18002">MKKIKIIQTMLVLFVAFTFTNCEEDGEIQFIVIDEFESNALVTGLNTATSFETSNSINIQDLLDNASEFVEAEIEKVTLTLADDYSGEAITGNFDLTVGNININESLTLTKGEGVEVIIPTNASSILSVINSGVFPYVIKADFTQTPADDSFTINLKFKVKATVQ</sequence>
<comment type="caution">
    <text evidence="1">The sequence shown here is derived from an EMBL/GenBank/DDBJ whole genome shotgun (WGS) entry which is preliminary data.</text>
</comment>
<dbReference type="STRING" id="996801.BW723_02080"/>
<name>A0A1B8TVN9_9FLAO</name>
<dbReference type="KEGG" id="prn:BW723_02080"/>
<keyword evidence="2" id="KW-1185">Reference proteome</keyword>
<accession>A0A1B8TVN9</accession>
<proteinExistence type="predicted"/>
<dbReference type="Proteomes" id="UP000092612">
    <property type="component" value="Unassembled WGS sequence"/>
</dbReference>
<gene>
    <name evidence="1" type="ORF">LPB301_13620</name>
</gene>
<dbReference type="RefSeq" id="WP_068362997.1">
    <property type="nucleotide sequence ID" value="NZ_CP019337.1"/>
</dbReference>